<name>A0A1Q3ASD1_CEPFO</name>
<dbReference type="InterPro" id="IPR051358">
    <property type="entry name" value="TF_AMS/ICE1/BHLH6-like"/>
</dbReference>
<evidence type="ECO:0000256" key="1">
    <source>
        <dbReference type="ARBA" id="ARBA00004123"/>
    </source>
</evidence>
<dbReference type="AlphaFoldDB" id="A0A1Q3ASD1"/>
<dbReference type="InParanoid" id="A0A1Q3ASD1"/>
<gene>
    <name evidence="4" type="ORF">CFOL_v3_02180</name>
</gene>
<dbReference type="OrthoDB" id="1917523at2759"/>
<proteinExistence type="predicted"/>
<comment type="subcellular location">
    <subcellularLocation>
        <location evidence="1">Nucleus</location>
    </subcellularLocation>
</comment>
<dbReference type="GO" id="GO:0005634">
    <property type="term" value="C:nucleus"/>
    <property type="evidence" value="ECO:0007669"/>
    <property type="project" value="UniProtKB-SubCell"/>
</dbReference>
<dbReference type="PANTHER" id="PTHR31945">
    <property type="entry name" value="TRANSCRIPTION FACTOR SCREAM2-RELATED"/>
    <property type="match status" value="1"/>
</dbReference>
<evidence type="ECO:0000256" key="2">
    <source>
        <dbReference type="ARBA" id="ARBA00023242"/>
    </source>
</evidence>
<evidence type="ECO:0000259" key="3">
    <source>
        <dbReference type="Pfam" id="PF22754"/>
    </source>
</evidence>
<reference evidence="5" key="1">
    <citation type="submission" date="2016-04" db="EMBL/GenBank/DDBJ databases">
        <title>Cephalotus genome sequencing.</title>
        <authorList>
            <person name="Fukushima K."/>
            <person name="Hasebe M."/>
            <person name="Fang X."/>
        </authorList>
    </citation>
    <scope>NUCLEOTIDE SEQUENCE [LARGE SCALE GENOMIC DNA]</scope>
    <source>
        <strain evidence="5">cv. St1</strain>
    </source>
</reference>
<evidence type="ECO:0000313" key="5">
    <source>
        <dbReference type="Proteomes" id="UP000187406"/>
    </source>
</evidence>
<dbReference type="GO" id="GO:0003700">
    <property type="term" value="F:DNA-binding transcription factor activity"/>
    <property type="evidence" value="ECO:0007669"/>
    <property type="project" value="TreeGrafter"/>
</dbReference>
<protein>
    <recommendedName>
        <fullName evidence="3">Plant bHLH transcription factor ACT-like domain-containing protein</fullName>
    </recommendedName>
</protein>
<feature type="domain" description="Plant bHLH transcription factor ACT-like" evidence="3">
    <location>
        <begin position="14"/>
        <end position="93"/>
    </location>
</feature>
<evidence type="ECO:0000313" key="4">
    <source>
        <dbReference type="EMBL" id="GAV58647.1"/>
    </source>
</evidence>
<comment type="caution">
    <text evidence="4">The sequence shown here is derived from an EMBL/GenBank/DDBJ whole genome shotgun (WGS) entry which is preliminary data.</text>
</comment>
<accession>A0A1Q3ASD1</accession>
<dbReference type="Proteomes" id="UP000187406">
    <property type="component" value="Unassembled WGS sequence"/>
</dbReference>
<feature type="non-terminal residue" evidence="4">
    <location>
        <position position="102"/>
    </location>
</feature>
<dbReference type="EMBL" id="BDDD01000079">
    <property type="protein sequence ID" value="GAV58647.1"/>
    <property type="molecule type" value="Genomic_DNA"/>
</dbReference>
<keyword evidence="5" id="KW-1185">Reference proteome</keyword>
<dbReference type="GO" id="GO:0043565">
    <property type="term" value="F:sequence-specific DNA binding"/>
    <property type="evidence" value="ECO:0007669"/>
    <property type="project" value="TreeGrafter"/>
</dbReference>
<dbReference type="PANTHER" id="PTHR31945:SF5">
    <property type="entry name" value="TRANSCRIPTION FACTOR SCREAM-LIKE PROTEIN"/>
    <property type="match status" value="1"/>
</dbReference>
<dbReference type="Pfam" id="PF22754">
    <property type="entry name" value="bHLH-TF_ACT-like_plant"/>
    <property type="match status" value="1"/>
</dbReference>
<keyword evidence="2" id="KW-0539">Nucleus</keyword>
<dbReference type="STRING" id="3775.A0A1Q3ASD1"/>
<dbReference type="InterPro" id="IPR054502">
    <property type="entry name" value="bHLH-TF_ACT-like_plant"/>
</dbReference>
<organism evidence="4 5">
    <name type="scientific">Cephalotus follicularis</name>
    <name type="common">Albany pitcher plant</name>
    <dbReference type="NCBI Taxonomy" id="3775"/>
    <lineage>
        <taxon>Eukaryota</taxon>
        <taxon>Viridiplantae</taxon>
        <taxon>Streptophyta</taxon>
        <taxon>Embryophyta</taxon>
        <taxon>Tracheophyta</taxon>
        <taxon>Spermatophyta</taxon>
        <taxon>Magnoliopsida</taxon>
        <taxon>eudicotyledons</taxon>
        <taxon>Gunneridae</taxon>
        <taxon>Pentapetalae</taxon>
        <taxon>rosids</taxon>
        <taxon>fabids</taxon>
        <taxon>Oxalidales</taxon>
        <taxon>Cephalotaceae</taxon>
        <taxon>Cephalotus</taxon>
    </lineage>
</organism>
<sequence length="102" mass="11405">MQSSTTTSQNCLPMVEVEAQGKNFGIRVFTERSCSSLLVFILEAFEELGLDVLHARVSCTENFLLEAVVAKEDKGDGHIDAQMVEKTVLQAIRKWSDAREQE</sequence>